<dbReference type="GO" id="GO:0042597">
    <property type="term" value="C:periplasmic space"/>
    <property type="evidence" value="ECO:0007669"/>
    <property type="project" value="InterPro"/>
</dbReference>
<organism evidence="4 5">
    <name type="scientific">Croceibacterium atlanticum</name>
    <dbReference type="NCBI Taxonomy" id="1267766"/>
    <lineage>
        <taxon>Bacteria</taxon>
        <taxon>Pseudomonadati</taxon>
        <taxon>Pseudomonadota</taxon>
        <taxon>Alphaproteobacteria</taxon>
        <taxon>Sphingomonadales</taxon>
        <taxon>Erythrobacteraceae</taxon>
        <taxon>Croceibacterium</taxon>
    </lineage>
</organism>
<dbReference type="RefSeq" id="WP_235979821.1">
    <property type="nucleotide sequence ID" value="NZ_CP011452.2"/>
</dbReference>
<dbReference type="PATRIC" id="fig|1267766.3.peg.683"/>
<dbReference type="Pfam" id="PF01464">
    <property type="entry name" value="SLT"/>
    <property type="match status" value="1"/>
</dbReference>
<dbReference type="PANTHER" id="PTHR37423:SF2">
    <property type="entry name" value="MEMBRANE-BOUND LYTIC MUREIN TRANSGLYCOSYLASE C"/>
    <property type="match status" value="1"/>
</dbReference>
<proteinExistence type="inferred from homology"/>
<comment type="similarity">
    <text evidence="1">Belongs to the transglycosylase Slt family.</text>
</comment>
<dbReference type="AlphaFoldDB" id="A0A0F7KME0"/>
<accession>A0A0F7KME0</accession>
<dbReference type="Proteomes" id="UP000034392">
    <property type="component" value="Chromosome"/>
</dbReference>
<evidence type="ECO:0000313" key="4">
    <source>
        <dbReference type="EMBL" id="AKH41733.1"/>
    </source>
</evidence>
<comment type="similarity">
    <text evidence="2">Belongs to the virb1 family.</text>
</comment>
<dbReference type="InterPro" id="IPR008258">
    <property type="entry name" value="Transglycosylase_SLT_dom_1"/>
</dbReference>
<dbReference type="EC" id="4.2.2.-" evidence="4"/>
<keyword evidence="5" id="KW-1185">Reference proteome</keyword>
<dbReference type="CDD" id="cd13401">
    <property type="entry name" value="Slt70-like"/>
    <property type="match status" value="1"/>
</dbReference>
<name>A0A0F7KME0_9SPHN</name>
<protein>
    <submittedName>
        <fullName evidence="4">Soluble lytic murein transglycosylase</fullName>
        <ecNumber evidence="4">4.2.2.-</ecNumber>
    </submittedName>
</protein>
<dbReference type="GO" id="GO:0016829">
    <property type="term" value="F:lyase activity"/>
    <property type="evidence" value="ECO:0007669"/>
    <property type="project" value="UniProtKB-KW"/>
</dbReference>
<dbReference type="PANTHER" id="PTHR37423">
    <property type="entry name" value="SOLUBLE LYTIC MUREIN TRANSGLYCOSYLASE-RELATED"/>
    <property type="match status" value="1"/>
</dbReference>
<dbReference type="InterPro" id="IPR023346">
    <property type="entry name" value="Lysozyme-like_dom_sf"/>
</dbReference>
<dbReference type="Gene3D" id="1.10.530.10">
    <property type="match status" value="1"/>
</dbReference>
<evidence type="ECO:0000256" key="2">
    <source>
        <dbReference type="ARBA" id="ARBA00009387"/>
    </source>
</evidence>
<reference evidence="4" key="1">
    <citation type="submission" date="2015-05" db="EMBL/GenBank/DDBJ databases">
        <title>The complete genome of Altererythrobacter atlanticus strain 26DY36.</title>
        <authorList>
            <person name="Wu Y.-H."/>
            <person name="Cheng H."/>
            <person name="Wu X.-W."/>
        </authorList>
    </citation>
    <scope>NUCLEOTIDE SEQUENCE [LARGE SCALE GENOMIC DNA]</scope>
    <source>
        <strain evidence="4">26DY36</strain>
    </source>
</reference>
<evidence type="ECO:0000256" key="3">
    <source>
        <dbReference type="ARBA" id="ARBA00022729"/>
    </source>
</evidence>
<dbReference type="SUPFAM" id="SSF53955">
    <property type="entry name" value="Lysozyme-like"/>
    <property type="match status" value="1"/>
</dbReference>
<dbReference type="InterPro" id="IPR008939">
    <property type="entry name" value="Lytic_TGlycosylase_superhlx_U"/>
</dbReference>
<dbReference type="STRING" id="1267766.WYH_00677"/>
<keyword evidence="4" id="KW-0456">Lyase</keyword>
<dbReference type="SUPFAM" id="SSF48435">
    <property type="entry name" value="Bacterial muramidases"/>
    <property type="match status" value="1"/>
</dbReference>
<dbReference type="GO" id="GO:0004553">
    <property type="term" value="F:hydrolase activity, hydrolyzing O-glycosyl compounds"/>
    <property type="evidence" value="ECO:0007669"/>
    <property type="project" value="InterPro"/>
</dbReference>
<gene>
    <name evidence="4" type="primary">slt_2</name>
    <name evidence="4" type="ORF">WYH_00677</name>
</gene>
<keyword evidence="3" id="KW-0732">Signal</keyword>
<evidence type="ECO:0000313" key="5">
    <source>
        <dbReference type="Proteomes" id="UP000034392"/>
    </source>
</evidence>
<dbReference type="KEGG" id="aay:WYH_00677"/>
<evidence type="ECO:0000256" key="1">
    <source>
        <dbReference type="ARBA" id="ARBA00007734"/>
    </source>
</evidence>
<sequence>MKTLISALGVATVAFAAFPAEARSSREYFVAHAVGHAAPRQLSQADHAYYTEVFDQIDRQNWDRVKELLAQRDDGLLQRVAEAEFYLAGNSPRVELPQILDWLQRGRNLPQAAQMGRLGLARGAAELPRLPAENALYSRNGSPKRVKPRSVDDGTMPDNVRSQILDRIVNDDPDGARQLLDGIDGALSGEARAEWRQRVAWSYYIENRDEAALAMASAVSAGKGAWVAEGDWVAGLAAWRLGDCGIASDAFQRAAYGAVNPELRAASYYWAARSALRCREPDKSADFLRHAAQADETLYGMLAAEQLGMELPARLAHSDFSDADWRRIGGIENVRIAIALSEIGRDRLSSEVLLHQARLGDPADYGPLSRLARDLGMPSTQLYMAYNAPNGGEPDPSSYYPTPKWEPVTGWRVDPALAYAHTLQESNFRANAISPANAQGLMQITPITVREHAGRLGLSASQVDILDPGYNLAFGQQNLEMLRDQSATRGALPKIMAAYNAGLSPVTRWNSEINDQNDPLLYMESIPYWETRGYVAIVMRNYWMYQRQAHAPSDSRVALAQNDWPKFPDADGDNRNGGRVYLSAGAQ</sequence>
<dbReference type="EMBL" id="CP011452">
    <property type="protein sequence ID" value="AKH41733.1"/>
    <property type="molecule type" value="Genomic_DNA"/>
</dbReference>